<dbReference type="EMBL" id="CANI01000037">
    <property type="protein sequence ID" value="CCM78285.1"/>
    <property type="molecule type" value="Genomic_DNA"/>
</dbReference>
<protein>
    <submittedName>
        <fullName evidence="1">Uncharacterized protein</fullName>
    </submittedName>
</protein>
<comment type="caution">
    <text evidence="1">The sequence shown here is derived from an EMBL/GenBank/DDBJ whole genome shotgun (WGS) entry which is preliminary data.</text>
</comment>
<keyword evidence="2" id="KW-1185">Reference proteome</keyword>
<name>K0Q1U7_9HYPH</name>
<proteinExistence type="predicted"/>
<dbReference type="Proteomes" id="UP000009319">
    <property type="component" value="Unassembled WGS sequence"/>
</dbReference>
<reference evidence="1 2" key="1">
    <citation type="journal article" date="2013" name="Genome Announc.">
        <title>Draft Genome Sequence of Rhizobium mesoamericanum STM3625, a Nitrogen-Fixing Symbiont of Mimosa pudica Isolated in French Guiana (South America).</title>
        <authorList>
            <person name="Moulin L."/>
            <person name="Mornico D."/>
            <person name="Melkonian R."/>
            <person name="Klonowska A."/>
        </authorList>
    </citation>
    <scope>NUCLEOTIDE SEQUENCE [LARGE SCALE GENOMIC DNA]</scope>
    <source>
        <strain evidence="1 2">STM3625</strain>
    </source>
</reference>
<dbReference type="STRING" id="1211777.BN77_p10942"/>
<sequence length="51" mass="5594">MAMSSRTAEVINIRIESLVEGEAVQDGGRVHYEMSNRASPTVGQGSWYADH</sequence>
<dbReference type="HOGENOM" id="CLU_3103087_0_0_5"/>
<evidence type="ECO:0000313" key="2">
    <source>
        <dbReference type="Proteomes" id="UP000009319"/>
    </source>
</evidence>
<organism evidence="1 2">
    <name type="scientific">Rhizobium mesoamericanum STM3625</name>
    <dbReference type="NCBI Taxonomy" id="1211777"/>
    <lineage>
        <taxon>Bacteria</taxon>
        <taxon>Pseudomonadati</taxon>
        <taxon>Pseudomonadota</taxon>
        <taxon>Alphaproteobacteria</taxon>
        <taxon>Hyphomicrobiales</taxon>
        <taxon>Rhizobiaceae</taxon>
        <taxon>Rhizobium/Agrobacterium group</taxon>
        <taxon>Rhizobium</taxon>
    </lineage>
</organism>
<dbReference type="AlphaFoldDB" id="K0Q1U7"/>
<gene>
    <name evidence="1" type="ORF">BN77_p10942</name>
</gene>
<evidence type="ECO:0000313" key="1">
    <source>
        <dbReference type="EMBL" id="CCM78285.1"/>
    </source>
</evidence>
<accession>K0Q1U7</accession>